<accession>A0A383WK20</accession>
<dbReference type="STRING" id="3088.A0A383WK20"/>
<dbReference type="GO" id="GO:0016020">
    <property type="term" value="C:membrane"/>
    <property type="evidence" value="ECO:0007669"/>
    <property type="project" value="InterPro"/>
</dbReference>
<dbReference type="SUPFAM" id="SSF52540">
    <property type="entry name" value="P-loop containing nucleoside triphosphate hydrolases"/>
    <property type="match status" value="1"/>
</dbReference>
<evidence type="ECO:0000259" key="11">
    <source>
        <dbReference type="PROSITE" id="PS50929"/>
    </source>
</evidence>
<evidence type="ECO:0000256" key="2">
    <source>
        <dbReference type="ARBA" id="ARBA00022448"/>
    </source>
</evidence>
<keyword evidence="13" id="KW-1185">Reference proteome</keyword>
<keyword evidence="7 9" id="KW-0472">Membrane</keyword>
<dbReference type="GO" id="GO:0140359">
    <property type="term" value="F:ABC-type transporter activity"/>
    <property type="evidence" value="ECO:0007669"/>
    <property type="project" value="InterPro"/>
</dbReference>
<evidence type="ECO:0000313" key="12">
    <source>
        <dbReference type="EMBL" id="SZX77572.1"/>
    </source>
</evidence>
<feature type="compositionally biased region" description="Low complexity" evidence="8">
    <location>
        <begin position="824"/>
        <end position="842"/>
    </location>
</feature>
<feature type="domain" description="ABC transmembrane type-1" evidence="11">
    <location>
        <begin position="201"/>
        <end position="477"/>
    </location>
</feature>
<dbReference type="InterPro" id="IPR011527">
    <property type="entry name" value="ABC1_TM_dom"/>
</dbReference>
<dbReference type="GO" id="GO:0016887">
    <property type="term" value="F:ATP hydrolysis activity"/>
    <property type="evidence" value="ECO:0007669"/>
    <property type="project" value="InterPro"/>
</dbReference>
<dbReference type="Gene3D" id="1.20.1560.10">
    <property type="entry name" value="ABC transporter type 1, transmembrane domain"/>
    <property type="match status" value="1"/>
</dbReference>
<feature type="transmembrane region" description="Helical" evidence="9">
    <location>
        <begin position="145"/>
        <end position="162"/>
    </location>
</feature>
<feature type="region of interest" description="Disordered" evidence="8">
    <location>
        <begin position="529"/>
        <end position="553"/>
    </location>
</feature>
<dbReference type="InterPro" id="IPR036640">
    <property type="entry name" value="ABC1_TM_sf"/>
</dbReference>
<keyword evidence="2" id="KW-0813">Transport</keyword>
<dbReference type="Gene3D" id="3.40.50.300">
    <property type="entry name" value="P-loop containing nucleotide triphosphate hydrolases"/>
    <property type="match status" value="1"/>
</dbReference>
<feature type="transmembrane region" description="Helical" evidence="9">
    <location>
        <begin position="334"/>
        <end position="353"/>
    </location>
</feature>
<feature type="region of interest" description="Disordered" evidence="8">
    <location>
        <begin position="715"/>
        <end position="759"/>
    </location>
</feature>
<dbReference type="InterPro" id="IPR017871">
    <property type="entry name" value="ABC_transporter-like_CS"/>
</dbReference>
<feature type="transmembrane region" description="Helical" evidence="9">
    <location>
        <begin position="424"/>
        <end position="444"/>
    </location>
</feature>
<evidence type="ECO:0000256" key="3">
    <source>
        <dbReference type="ARBA" id="ARBA00022692"/>
    </source>
</evidence>
<dbReference type="InterPro" id="IPR003439">
    <property type="entry name" value="ABC_transporter-like_ATP-bd"/>
</dbReference>
<dbReference type="SUPFAM" id="SSF90123">
    <property type="entry name" value="ABC transporter transmembrane region"/>
    <property type="match status" value="1"/>
</dbReference>
<dbReference type="InterPro" id="IPR050835">
    <property type="entry name" value="ABC_transporter_sub-D"/>
</dbReference>
<keyword evidence="3 9" id="KW-0812">Transmembrane</keyword>
<feature type="compositionally biased region" description="Polar residues" evidence="8">
    <location>
        <begin position="51"/>
        <end position="66"/>
    </location>
</feature>
<evidence type="ECO:0000259" key="10">
    <source>
        <dbReference type="PROSITE" id="PS50893"/>
    </source>
</evidence>
<dbReference type="Pfam" id="PF00005">
    <property type="entry name" value="ABC_tran"/>
    <property type="match status" value="2"/>
</dbReference>
<feature type="transmembrane region" description="Helical" evidence="9">
    <location>
        <begin position="233"/>
        <end position="253"/>
    </location>
</feature>
<dbReference type="GO" id="GO:0005524">
    <property type="term" value="F:ATP binding"/>
    <property type="evidence" value="ECO:0007669"/>
    <property type="project" value="UniProtKB-KW"/>
</dbReference>
<feature type="region of interest" description="Disordered" evidence="8">
    <location>
        <begin position="793"/>
        <end position="842"/>
    </location>
</feature>
<dbReference type="PROSITE" id="PS50893">
    <property type="entry name" value="ABC_TRANSPORTER_2"/>
    <property type="match status" value="1"/>
</dbReference>
<keyword evidence="5" id="KW-0067">ATP-binding</keyword>
<evidence type="ECO:0008006" key="14">
    <source>
        <dbReference type="Google" id="ProtNLM"/>
    </source>
</evidence>
<feature type="compositionally biased region" description="Low complexity" evidence="8">
    <location>
        <begin position="715"/>
        <end position="738"/>
    </location>
</feature>
<feature type="compositionally biased region" description="Low complexity" evidence="8">
    <location>
        <begin position="801"/>
        <end position="817"/>
    </location>
</feature>
<sequence>MLQQGSLARHATRHPCSINAAARRSSAGTSRLHSLRQAGPQRQYSLPLRRSPSTTRTHVVTPSTASETKKDEIVGPSTDISVIYARLQRLVLPYWTEEPSARWRLAGVVGLTLATTGVSVVFSFLGRDFYNALSERDVEGFKLMIVKYLAGFVLGIPVFVYTDYLQPGAGEGAAVQCCRTTAATQLKQRATSRSQPAAQRCVGGAVRVWFNFLGRDFYNYLSDKNIDAFNMQLVKYLASFGVGIPVFVFKAYYQQRLALEWREWMTAHLLKQYFADRSFYQLQAGAIVDNPDQRIASDVRQFTDAALGLSLTILNSLIDLVSFSGILYSIYPPLFAALLAYSIGGTLGSIALGKSLVGLNFNQEAVEADMRYGLVRVRENAESIAFYGGQNNEMAALMQRLRAVVANYGKLLIASRNLDFFTSFYKFLIQLLPAAVVAPLFFAGKIEFGVITQSSSAFNHILNDVSLVVYQFETLAGFSAVVDRLGEFQEVVDDKLRHAHPRVQKQRAAAAALASTVASASALQSMDLAASPPSEAAADGQQQQQQQPQLDGRSLAAADLQAAAAAAGAAAAAAVNEGVGIQVVHVVLWQDPSSSSSSSRHGDADGEVLLEMDHVSINTPDGGLALVQDLSLKLHAGVSLLIMGPSGAGKTSVLRTLAGLWQSGAGTIYSYGLAGLGDPGVAVDGGSGSVLFLPQRPYMVLGSLRDQLLYPTWTQRSGQQEGNGSSNGSSSGSSGSRNGDAEGVESAEVAAAMAAPSRPVPTDAELEAVLAKVQLGSLLQRCKAAAAAAAAVATPSDSNPSHSQHSTEQQQQQRSSTPVMTATSAPHAALDPPPATDAAAFKAAAGSSQPAASALDYVADWSGMLSLGEQQRLAFARLLLAAPKLALLDEATSALDTKNEALLYQALIDSGSTVISVGHRPSLVAYHQQVLQLGGSQAGMPGKWQVTPAQELLATGAHLQ</sequence>
<reference evidence="12 13" key="1">
    <citation type="submission" date="2016-10" db="EMBL/GenBank/DDBJ databases">
        <authorList>
            <person name="Cai Z."/>
        </authorList>
    </citation>
    <scope>NUCLEOTIDE SEQUENCE [LARGE SCALE GENOMIC DNA]</scope>
</reference>
<evidence type="ECO:0000256" key="1">
    <source>
        <dbReference type="ARBA" id="ARBA00008575"/>
    </source>
</evidence>
<name>A0A383WK20_TETOB</name>
<feature type="region of interest" description="Disordered" evidence="8">
    <location>
        <begin position="22"/>
        <end position="69"/>
    </location>
</feature>
<dbReference type="SMART" id="SM00382">
    <property type="entry name" value="AAA"/>
    <property type="match status" value="1"/>
</dbReference>
<gene>
    <name evidence="12" type="ORF">BQ4739_LOCUS17926</name>
</gene>
<keyword evidence="4" id="KW-0547">Nucleotide-binding</keyword>
<dbReference type="EMBL" id="FNXT01001291">
    <property type="protein sequence ID" value="SZX77572.1"/>
    <property type="molecule type" value="Genomic_DNA"/>
</dbReference>
<feature type="transmembrane region" description="Helical" evidence="9">
    <location>
        <begin position="103"/>
        <end position="125"/>
    </location>
</feature>
<dbReference type="PANTHER" id="PTHR11384:SF59">
    <property type="entry name" value="LYSOSOMAL COBALAMIN TRANSPORTER ABCD4"/>
    <property type="match status" value="1"/>
</dbReference>
<comment type="similarity">
    <text evidence="1">Belongs to the ABC transporter superfamily. ABCD family. Peroxisomal fatty acyl CoA transporter (TC 3.A.1.203) subfamily.</text>
</comment>
<dbReference type="PANTHER" id="PTHR11384">
    <property type="entry name" value="ATP-BINDING CASSETTE, SUB-FAMILY D MEMBER"/>
    <property type="match status" value="1"/>
</dbReference>
<feature type="compositionally biased region" description="Low complexity" evidence="8">
    <location>
        <begin position="744"/>
        <end position="759"/>
    </location>
</feature>
<evidence type="ECO:0000313" key="13">
    <source>
        <dbReference type="Proteomes" id="UP000256970"/>
    </source>
</evidence>
<dbReference type="InterPro" id="IPR003593">
    <property type="entry name" value="AAA+_ATPase"/>
</dbReference>
<feature type="domain" description="ABC transporter" evidence="10">
    <location>
        <begin position="610"/>
        <end position="960"/>
    </location>
</feature>
<dbReference type="Pfam" id="PF06472">
    <property type="entry name" value="ABC_membrane_2"/>
    <property type="match status" value="1"/>
</dbReference>
<evidence type="ECO:0000256" key="8">
    <source>
        <dbReference type="SAM" id="MobiDB-lite"/>
    </source>
</evidence>
<dbReference type="AlphaFoldDB" id="A0A383WK20"/>
<dbReference type="PROSITE" id="PS50929">
    <property type="entry name" value="ABC_TM1F"/>
    <property type="match status" value="1"/>
</dbReference>
<evidence type="ECO:0000256" key="9">
    <source>
        <dbReference type="SAM" id="Phobius"/>
    </source>
</evidence>
<evidence type="ECO:0000256" key="5">
    <source>
        <dbReference type="ARBA" id="ARBA00022840"/>
    </source>
</evidence>
<evidence type="ECO:0000256" key="6">
    <source>
        <dbReference type="ARBA" id="ARBA00022989"/>
    </source>
</evidence>
<protein>
    <recommendedName>
        <fullName evidence="14">ABC transporter domain-containing protein</fullName>
    </recommendedName>
</protein>
<evidence type="ECO:0000256" key="7">
    <source>
        <dbReference type="ARBA" id="ARBA00023136"/>
    </source>
</evidence>
<dbReference type="PROSITE" id="PS00211">
    <property type="entry name" value="ABC_TRANSPORTER_1"/>
    <property type="match status" value="1"/>
</dbReference>
<evidence type="ECO:0000256" key="4">
    <source>
        <dbReference type="ARBA" id="ARBA00022741"/>
    </source>
</evidence>
<dbReference type="Proteomes" id="UP000256970">
    <property type="component" value="Unassembled WGS sequence"/>
</dbReference>
<keyword evidence="6 9" id="KW-1133">Transmembrane helix</keyword>
<feature type="transmembrane region" description="Helical" evidence="9">
    <location>
        <begin position="305"/>
        <end position="328"/>
    </location>
</feature>
<organism evidence="12 13">
    <name type="scientific">Tetradesmus obliquus</name>
    <name type="common">Green alga</name>
    <name type="synonym">Acutodesmus obliquus</name>
    <dbReference type="NCBI Taxonomy" id="3088"/>
    <lineage>
        <taxon>Eukaryota</taxon>
        <taxon>Viridiplantae</taxon>
        <taxon>Chlorophyta</taxon>
        <taxon>core chlorophytes</taxon>
        <taxon>Chlorophyceae</taxon>
        <taxon>CS clade</taxon>
        <taxon>Sphaeropleales</taxon>
        <taxon>Scenedesmaceae</taxon>
        <taxon>Tetradesmus</taxon>
    </lineage>
</organism>
<proteinExistence type="inferred from homology"/>
<dbReference type="InterPro" id="IPR027417">
    <property type="entry name" value="P-loop_NTPase"/>
</dbReference>